<evidence type="ECO:0000313" key="2">
    <source>
        <dbReference type="EMBL" id="CAJ0581150.1"/>
    </source>
</evidence>
<dbReference type="EMBL" id="CATQJA010002662">
    <property type="protein sequence ID" value="CAJ0581150.1"/>
    <property type="molecule type" value="Genomic_DNA"/>
</dbReference>
<accession>A0AA36GD95</accession>
<protein>
    <submittedName>
        <fullName evidence="2">Uncharacterized protein</fullName>
    </submittedName>
</protein>
<keyword evidence="3" id="KW-1185">Reference proteome</keyword>
<evidence type="ECO:0000256" key="1">
    <source>
        <dbReference type="SAM" id="MobiDB-lite"/>
    </source>
</evidence>
<feature type="non-terminal residue" evidence="2">
    <location>
        <position position="142"/>
    </location>
</feature>
<gene>
    <name evidence="2" type="ORF">MSPICULIGERA_LOCUS19317</name>
</gene>
<evidence type="ECO:0000313" key="3">
    <source>
        <dbReference type="Proteomes" id="UP001177023"/>
    </source>
</evidence>
<proteinExistence type="predicted"/>
<feature type="region of interest" description="Disordered" evidence="1">
    <location>
        <begin position="87"/>
        <end position="113"/>
    </location>
</feature>
<feature type="compositionally biased region" description="Polar residues" evidence="1">
    <location>
        <begin position="94"/>
        <end position="106"/>
    </location>
</feature>
<name>A0AA36GD95_9BILA</name>
<feature type="region of interest" description="Disordered" evidence="1">
    <location>
        <begin position="1"/>
        <end position="72"/>
    </location>
</feature>
<sequence>MFSQGKEALMRKRDSQAGIRLEPLTKKLSDGIKTGENEKKEKRNKSADTRRKERREIFANDSGKSSKEADQEVKKIISRPFADQIEGRGRAMSYGNTAFRRSSPSFDSRAPPLRRSNALYGAMAAKKLTRQRTASHAERRSM</sequence>
<reference evidence="2" key="1">
    <citation type="submission" date="2023-06" db="EMBL/GenBank/DDBJ databases">
        <authorList>
            <person name="Delattre M."/>
        </authorList>
    </citation>
    <scope>NUCLEOTIDE SEQUENCE</scope>
    <source>
        <strain evidence="2">AF72</strain>
    </source>
</reference>
<dbReference type="Proteomes" id="UP001177023">
    <property type="component" value="Unassembled WGS sequence"/>
</dbReference>
<dbReference type="AlphaFoldDB" id="A0AA36GD95"/>
<feature type="compositionally biased region" description="Basic and acidic residues" evidence="1">
    <location>
        <begin position="23"/>
        <end position="72"/>
    </location>
</feature>
<comment type="caution">
    <text evidence="2">The sequence shown here is derived from an EMBL/GenBank/DDBJ whole genome shotgun (WGS) entry which is preliminary data.</text>
</comment>
<organism evidence="2 3">
    <name type="scientific">Mesorhabditis spiculigera</name>
    <dbReference type="NCBI Taxonomy" id="96644"/>
    <lineage>
        <taxon>Eukaryota</taxon>
        <taxon>Metazoa</taxon>
        <taxon>Ecdysozoa</taxon>
        <taxon>Nematoda</taxon>
        <taxon>Chromadorea</taxon>
        <taxon>Rhabditida</taxon>
        <taxon>Rhabditina</taxon>
        <taxon>Rhabditomorpha</taxon>
        <taxon>Rhabditoidea</taxon>
        <taxon>Rhabditidae</taxon>
        <taxon>Mesorhabditinae</taxon>
        <taxon>Mesorhabditis</taxon>
    </lineage>
</organism>